<dbReference type="Pfam" id="PF13427">
    <property type="entry name" value="AadA_C"/>
    <property type="match status" value="1"/>
</dbReference>
<proteinExistence type="predicted"/>
<keyword evidence="2" id="KW-0046">Antibiotic resistance</keyword>
<gene>
    <name evidence="6" type="ORF">acsn021_20040</name>
</gene>
<dbReference type="InterPro" id="IPR025184">
    <property type="entry name" value="AadA_C"/>
</dbReference>
<dbReference type="InterPro" id="IPR043519">
    <property type="entry name" value="NT_sf"/>
</dbReference>
<comment type="catalytic activity">
    <reaction evidence="3">
        <text>spectinomycin + ATP = 9-O-adenylylspectinomycin + diphosphate</text>
        <dbReference type="Rhea" id="RHEA:63228"/>
        <dbReference type="ChEBI" id="CHEBI:30616"/>
        <dbReference type="ChEBI" id="CHEBI:33019"/>
        <dbReference type="ChEBI" id="CHEBI:146260"/>
        <dbReference type="ChEBI" id="CHEBI:146261"/>
    </reaction>
</comment>
<dbReference type="KEGG" id="acel:acsn021_20040"/>
<name>A0A6S6R4T2_9FIRM</name>
<dbReference type="SUPFAM" id="SSF81301">
    <property type="entry name" value="Nucleotidyltransferase"/>
    <property type="match status" value="1"/>
</dbReference>
<accession>A0A6S6R4T2</accession>
<dbReference type="InterPro" id="IPR002934">
    <property type="entry name" value="Polymerase_NTP_transf_dom"/>
</dbReference>
<dbReference type="InterPro" id="IPR024172">
    <property type="entry name" value="AadA/Aad9"/>
</dbReference>
<evidence type="ECO:0000256" key="3">
    <source>
        <dbReference type="ARBA" id="ARBA00047831"/>
    </source>
</evidence>
<reference evidence="6 7" key="1">
    <citation type="journal article" date="2016" name="Int. J. Syst. Evol. Microbiol.">
        <title>Descriptions of Anaerotaenia torta gen. nov., sp. nov. and Anaerocolumna cellulosilytica gen. nov., sp. nov. isolated from a methanogenic reactor of cattle waste.</title>
        <authorList>
            <person name="Uek A."/>
            <person name="Ohtaki Y."/>
            <person name="Kaku N."/>
            <person name="Ueki K."/>
        </authorList>
    </citation>
    <scope>NUCLEOTIDE SEQUENCE [LARGE SCALE GENOMIC DNA]</scope>
    <source>
        <strain evidence="6 7">SN021</strain>
    </source>
</reference>
<feature type="domain" description="Polymerase nucleotidyl transferase" evidence="4">
    <location>
        <begin position="23"/>
        <end position="61"/>
    </location>
</feature>
<keyword evidence="6" id="KW-0548">Nucleotidyltransferase</keyword>
<keyword evidence="7" id="KW-1185">Reference proteome</keyword>
<dbReference type="GO" id="GO:0046677">
    <property type="term" value="P:response to antibiotic"/>
    <property type="evidence" value="ECO:0007669"/>
    <property type="project" value="UniProtKB-KW"/>
</dbReference>
<dbReference type="Pfam" id="PF01909">
    <property type="entry name" value="NTP_transf_2"/>
    <property type="match status" value="1"/>
</dbReference>
<organism evidence="6 7">
    <name type="scientific">Anaerocolumna cellulosilytica</name>
    <dbReference type="NCBI Taxonomy" id="433286"/>
    <lineage>
        <taxon>Bacteria</taxon>
        <taxon>Bacillati</taxon>
        <taxon>Bacillota</taxon>
        <taxon>Clostridia</taxon>
        <taxon>Lachnospirales</taxon>
        <taxon>Lachnospiraceae</taxon>
        <taxon>Anaerocolumna</taxon>
    </lineage>
</organism>
<dbReference type="AlphaFoldDB" id="A0A6S6R4T2"/>
<evidence type="ECO:0000259" key="4">
    <source>
        <dbReference type="Pfam" id="PF01909"/>
    </source>
</evidence>
<keyword evidence="1 6" id="KW-0808">Transferase</keyword>
<dbReference type="PIRSF" id="PIRSF000819">
    <property type="entry name" value="Streptomycin_3-adenylyltransf"/>
    <property type="match status" value="1"/>
</dbReference>
<evidence type="ECO:0000256" key="2">
    <source>
        <dbReference type="ARBA" id="ARBA00023251"/>
    </source>
</evidence>
<dbReference type="Proteomes" id="UP000515561">
    <property type="component" value="Chromosome"/>
</dbReference>
<evidence type="ECO:0000313" key="6">
    <source>
        <dbReference type="EMBL" id="BCJ94435.1"/>
    </source>
</evidence>
<sequence length="253" mass="29321">MDRYRNLLDNFVMQSKNILGDNLVGIYLHGSAVMGCFNYKKSDIDLLIVIKNENSNEDKRDYMNMVVERNREAPKKGIELSIVKESVCNPFEYPTPFELHFSIAHLNWYQTNPEDYVEKMKGTDKDLAAHIKIIYHRGKTVYGKEIKSVFSEVSREDYMDSIWIDIENAKDEIIKNPMYIILNLCRVLAYKKDNLVLSKQEGGVWGIENIADSKYKKLISNALVEYQTGEEMVLDKSLASIYAEYMLEQIKSA</sequence>
<dbReference type="EMBL" id="AP023367">
    <property type="protein sequence ID" value="BCJ94435.1"/>
    <property type="molecule type" value="Genomic_DNA"/>
</dbReference>
<evidence type="ECO:0000259" key="5">
    <source>
        <dbReference type="Pfam" id="PF13427"/>
    </source>
</evidence>
<dbReference type="CDD" id="cd05403">
    <property type="entry name" value="NT_KNTase_like"/>
    <property type="match status" value="1"/>
</dbReference>
<evidence type="ECO:0000256" key="1">
    <source>
        <dbReference type="ARBA" id="ARBA00022679"/>
    </source>
</evidence>
<dbReference type="GO" id="GO:0070566">
    <property type="term" value="F:adenylyltransferase activity"/>
    <property type="evidence" value="ECO:0007669"/>
    <property type="project" value="InterPro"/>
</dbReference>
<feature type="domain" description="Adenylyltransferase AadA C-terminal" evidence="5">
    <location>
        <begin position="148"/>
        <end position="248"/>
    </location>
</feature>
<protein>
    <submittedName>
        <fullName evidence="6">Adenylyltransferase</fullName>
    </submittedName>
</protein>
<evidence type="ECO:0000313" key="7">
    <source>
        <dbReference type="Proteomes" id="UP000515561"/>
    </source>
</evidence>
<dbReference type="Gene3D" id="3.30.460.10">
    <property type="entry name" value="Beta Polymerase, domain 2"/>
    <property type="match status" value="1"/>
</dbReference>
<dbReference type="RefSeq" id="WP_184093329.1">
    <property type="nucleotide sequence ID" value="NZ_AP023367.1"/>
</dbReference>